<reference evidence="11" key="2">
    <citation type="journal article" date="2008" name="Genome Biol.">
        <title>Improved genome assembly and evidence-based global gene model set for the chordate Ciona intestinalis: new insight into intron and operon populations.</title>
        <authorList>
            <person name="Satou Y."/>
            <person name="Mineta K."/>
            <person name="Ogasawara M."/>
            <person name="Sasakura Y."/>
            <person name="Shoguchi E."/>
            <person name="Ueno K."/>
            <person name="Yamada L."/>
            <person name="Matsumoto J."/>
            <person name="Wasserscheid J."/>
            <person name="Dewar K."/>
            <person name="Wiley G.B."/>
            <person name="Macmil S.L."/>
            <person name="Roe B.A."/>
            <person name="Zeller R.W."/>
            <person name="Hastings K.E."/>
            <person name="Lemaire P."/>
            <person name="Lindquist E."/>
            <person name="Endo T."/>
            <person name="Hotta K."/>
            <person name="Inaba K."/>
        </authorList>
    </citation>
    <scope>NUCLEOTIDE SEQUENCE [LARGE SCALE GENOMIC DNA]</scope>
    <source>
        <strain evidence="11">wild type</strain>
    </source>
</reference>
<dbReference type="InterPro" id="IPR011042">
    <property type="entry name" value="6-blade_b-propeller_TolB-like"/>
</dbReference>
<dbReference type="InterPro" id="IPR003410">
    <property type="entry name" value="HYR_dom"/>
</dbReference>
<dbReference type="InterPro" id="IPR013806">
    <property type="entry name" value="Kringle-like"/>
</dbReference>
<accession>F6X6P0</accession>
<dbReference type="InterPro" id="IPR000001">
    <property type="entry name" value="Kringle"/>
</dbReference>
<evidence type="ECO:0000256" key="1">
    <source>
        <dbReference type="ARBA" id="ARBA00022572"/>
    </source>
</evidence>
<dbReference type="SUPFAM" id="SSF63825">
    <property type="entry name" value="YWTD domain"/>
    <property type="match status" value="2"/>
</dbReference>
<dbReference type="SMART" id="SM00135">
    <property type="entry name" value="LY"/>
    <property type="match status" value="6"/>
</dbReference>
<keyword evidence="2" id="KW-0677">Repeat</keyword>
<dbReference type="Proteomes" id="UP000008144">
    <property type="component" value="Chromosome 5"/>
</dbReference>
<evidence type="ECO:0000256" key="2">
    <source>
        <dbReference type="ARBA" id="ARBA00022737"/>
    </source>
</evidence>
<evidence type="ECO:0000256" key="3">
    <source>
        <dbReference type="ARBA" id="ARBA00023157"/>
    </source>
</evidence>
<evidence type="ECO:0000256" key="5">
    <source>
        <dbReference type="PROSITE-ProRule" id="PRU00461"/>
    </source>
</evidence>
<reference evidence="11" key="4">
    <citation type="submission" date="2025-09" db="UniProtKB">
        <authorList>
            <consortium name="Ensembl"/>
        </authorList>
    </citation>
    <scope>IDENTIFICATION</scope>
</reference>
<protein>
    <recommendedName>
        <fullName evidence="13">Kringle domain-containing protein</fullName>
    </recommendedName>
</protein>
<evidence type="ECO:0000313" key="11">
    <source>
        <dbReference type="Ensembl" id="ENSCINP00000022785.2"/>
    </source>
</evidence>
<dbReference type="SMART" id="SM00181">
    <property type="entry name" value="EGF"/>
    <property type="match status" value="2"/>
</dbReference>
<dbReference type="InterPro" id="IPR038178">
    <property type="entry name" value="Kringle_sf"/>
</dbReference>
<keyword evidence="8" id="KW-0732">Signal</keyword>
<dbReference type="InterPro" id="IPR000033">
    <property type="entry name" value="LDLR_classB_rpt"/>
</dbReference>
<feature type="signal peptide" evidence="8">
    <location>
        <begin position="1"/>
        <end position="35"/>
    </location>
</feature>
<dbReference type="AlphaFoldDB" id="F6X6P0"/>
<name>F6X6P0_CIOIN</name>
<feature type="repeat" description="LDL-receptor class B" evidence="5">
    <location>
        <begin position="596"/>
        <end position="641"/>
    </location>
</feature>
<dbReference type="PANTHER" id="PTHR46513">
    <property type="entry name" value="VITELLOGENIN RECEPTOR-LIKE PROTEIN-RELATED-RELATED"/>
    <property type="match status" value="1"/>
</dbReference>
<evidence type="ECO:0000256" key="8">
    <source>
        <dbReference type="SAM" id="SignalP"/>
    </source>
</evidence>
<dbReference type="InterPro" id="IPR018056">
    <property type="entry name" value="Kringle_CS"/>
</dbReference>
<dbReference type="PANTHER" id="PTHR46513:SF41">
    <property type="entry name" value="LOW-DENSITY LIPOPROTEIN RECEPTOR-RELATED PROTEIN"/>
    <property type="match status" value="1"/>
</dbReference>
<dbReference type="Gene3D" id="2.40.20.10">
    <property type="entry name" value="Plasminogen Kringle 4"/>
    <property type="match status" value="1"/>
</dbReference>
<keyword evidence="1 4" id="KW-0420">Kringle</keyword>
<dbReference type="SUPFAM" id="SSF57440">
    <property type="entry name" value="Kringle-like"/>
    <property type="match status" value="1"/>
</dbReference>
<dbReference type="SMART" id="SM00130">
    <property type="entry name" value="KR"/>
    <property type="match status" value="1"/>
</dbReference>
<dbReference type="GeneTree" id="ENSGT00940000162544"/>
<dbReference type="PRINTS" id="PR00018">
    <property type="entry name" value="KRINGLE"/>
</dbReference>
<dbReference type="PROSITE" id="PS51120">
    <property type="entry name" value="LDLRB"/>
    <property type="match status" value="1"/>
</dbReference>
<proteinExistence type="predicted"/>
<dbReference type="EMBL" id="EAAA01002226">
    <property type="status" value="NOT_ANNOTATED_CDS"/>
    <property type="molecule type" value="Genomic_DNA"/>
</dbReference>
<feature type="domain" description="Kringle" evidence="9">
    <location>
        <begin position="40"/>
        <end position="115"/>
    </location>
</feature>
<feature type="region of interest" description="Disordered" evidence="6">
    <location>
        <begin position="1010"/>
        <end position="1032"/>
    </location>
</feature>
<dbReference type="CDD" id="cd00108">
    <property type="entry name" value="KR"/>
    <property type="match status" value="1"/>
</dbReference>
<dbReference type="Pfam" id="PF00058">
    <property type="entry name" value="Ldl_recept_b"/>
    <property type="match status" value="1"/>
</dbReference>
<evidence type="ECO:0000259" key="9">
    <source>
        <dbReference type="PROSITE" id="PS50070"/>
    </source>
</evidence>
<evidence type="ECO:0000256" key="7">
    <source>
        <dbReference type="SAM" id="Phobius"/>
    </source>
</evidence>
<keyword evidence="7" id="KW-0812">Transmembrane</keyword>
<keyword evidence="3" id="KW-1015">Disulfide bond</keyword>
<dbReference type="PROSITE" id="PS50825">
    <property type="entry name" value="HYR"/>
    <property type="match status" value="1"/>
</dbReference>
<keyword evidence="7" id="KW-0472">Membrane</keyword>
<dbReference type="InterPro" id="IPR050778">
    <property type="entry name" value="Cueball_EGF_LRP_Nidogen"/>
</dbReference>
<dbReference type="PROSITE" id="PS50070">
    <property type="entry name" value="KRINGLE_2"/>
    <property type="match status" value="1"/>
</dbReference>
<evidence type="ECO:0000256" key="4">
    <source>
        <dbReference type="PROSITE-ProRule" id="PRU00121"/>
    </source>
</evidence>
<dbReference type="Ensembl" id="ENSCINT00000023031.2">
    <property type="protein sequence ID" value="ENSCINP00000022785.2"/>
    <property type="gene ID" value="ENSCING00000012102.2"/>
</dbReference>
<dbReference type="Pfam" id="PF00051">
    <property type="entry name" value="Kringle"/>
    <property type="match status" value="1"/>
</dbReference>
<feature type="chain" id="PRO_5003345056" description="Kringle domain-containing protein" evidence="8">
    <location>
        <begin position="36"/>
        <end position="1145"/>
    </location>
</feature>
<comment type="caution">
    <text evidence="4">Lacks conserved residue(s) required for the propagation of feature annotation.</text>
</comment>
<dbReference type="STRING" id="7719.ENSCINP00000022785"/>
<feature type="domain" description="HYR" evidence="10">
    <location>
        <begin position="796"/>
        <end position="880"/>
    </location>
</feature>
<sequence length="1145" mass="128397">MFANSKMRKHLSLSLPRFVFLCVVCLAVTLLGTEAERRQDCVDGPSTWYRGTHNTTVTGTACQRWTATVPHRPKYIPQDGGEHNYCRNPDGDLKGTWCYTMNVSSRWEYCNIPKCFDDSLVIWTNYDAQSQSTHLLSVMADPEVVKNKTDTSGVFNVSVMVGSNKTHTEFWALAGHYAEKKLFFTDYRSEYVGVRYIRRNITARYYKGMAHGIESMAYDWKANNLYWTDSEFKWIMASDRTFRYYSPVFRTGHREPPYGLAIHSKLRKLYFSTYKAFGSKIMVTDLAGKNPQTLFQFPDVFDVTGLTVDYTDERLYWTDFTGYGAMVMSSRMDGTNKTQIYYRQGSIFWGVAAYMDYLYVTDVHARYTNTANKYYSVWVVIKQSKQVFRYTLHGKPRGIAVLSHNEERSMDEVSTNGECDDQPTCDHICLPRINATRECVCSLGYHKRGDTSCITDVQSDESMFFVDSGQGKIFQIPFNAMTSTHPNNYTIVPTGTRTNTETVAVDIKTRQLLWSDKRRKQILRGSFDGARGVTLVQSIHASSMTVDPQTGNIFFVDDEFNSIYVVDHSGNKMTELMRSNSNETDIKMIAQDVKSRYLYWTDTRSDEGAGQVWRIRLDGSEKELVLDNLDWPHAITVDHIRGSLFVSEAKTAMIFEIPLSTLVGTINSTSIQNIPLQHDLAGQLPRLRFYILDIKVYNNYVYFVDGKSNRMERFNLTRGVASITQFGPSEFFRITNLAVYSSTYQKQFFNSLPSPCTGRQSRCRHICVAKSDFESVCLCPEGSAHVTETLCSATTSTNRPPRLISCQEHSIIWLPSCASTAMFSWTAPVWTDEEPTSNLTVVGPTRTSDNLGPGNHVFTYRATDSGGLSSTCRITVDVRNRSCVAPPPLPPQLSSTTPTCGNRYGSTFVISCVDRTKSIRQGGASGELLGFTVTNLCLPEGSWDLGDMNQLTCVPTPGQPTTTTTTSTTTTATINTNTPPQTRTTTTTRATINTNTLPQTRTTTTTRATINTNTLPPTTTTTTTSRNIGPARRPTITTIPIRLITTTSTTAGTPAKSSTTSPNNGTRLLAGPRSAKKGGLKSGPLAAIIVLVVLLVIVIAVVVFVTIRRRGSPWLTKINFPLFWKRQEDTVDLQSRDCNNHYQVM</sequence>
<reference evidence="12" key="1">
    <citation type="journal article" date="2002" name="Science">
        <title>The draft genome of Ciona intestinalis: insights into chordate and vertebrate origins.</title>
        <authorList>
            <person name="Dehal P."/>
            <person name="Satou Y."/>
            <person name="Campbell R.K."/>
            <person name="Chapman J."/>
            <person name="Degnan B."/>
            <person name="De Tomaso A."/>
            <person name="Davidson B."/>
            <person name="Di Gregorio A."/>
            <person name="Gelpke M."/>
            <person name="Goodstein D.M."/>
            <person name="Harafuji N."/>
            <person name="Hastings K.E."/>
            <person name="Ho I."/>
            <person name="Hotta K."/>
            <person name="Huang W."/>
            <person name="Kawashima T."/>
            <person name="Lemaire P."/>
            <person name="Martinez D."/>
            <person name="Meinertzhagen I.A."/>
            <person name="Necula S."/>
            <person name="Nonaka M."/>
            <person name="Putnam N."/>
            <person name="Rash S."/>
            <person name="Saiga H."/>
            <person name="Satake M."/>
            <person name="Terry A."/>
            <person name="Yamada L."/>
            <person name="Wang H.G."/>
            <person name="Awazu S."/>
            <person name="Azumi K."/>
            <person name="Boore J."/>
            <person name="Branno M."/>
            <person name="Chin-Bow S."/>
            <person name="DeSantis R."/>
            <person name="Doyle S."/>
            <person name="Francino P."/>
            <person name="Keys D.N."/>
            <person name="Haga S."/>
            <person name="Hayashi H."/>
            <person name="Hino K."/>
            <person name="Imai K.S."/>
            <person name="Inaba K."/>
            <person name="Kano S."/>
            <person name="Kobayashi K."/>
            <person name="Kobayashi M."/>
            <person name="Lee B.I."/>
            <person name="Makabe K.W."/>
            <person name="Manohar C."/>
            <person name="Matassi G."/>
            <person name="Medina M."/>
            <person name="Mochizuki Y."/>
            <person name="Mount S."/>
            <person name="Morishita T."/>
            <person name="Miura S."/>
            <person name="Nakayama A."/>
            <person name="Nishizaka S."/>
            <person name="Nomoto H."/>
            <person name="Ohta F."/>
            <person name="Oishi K."/>
            <person name="Rigoutsos I."/>
            <person name="Sano M."/>
            <person name="Sasaki A."/>
            <person name="Sasakura Y."/>
            <person name="Shoguchi E."/>
            <person name="Shin-i T."/>
            <person name="Spagnuolo A."/>
            <person name="Stainier D."/>
            <person name="Suzuki M.M."/>
            <person name="Tassy O."/>
            <person name="Takatori N."/>
            <person name="Tokuoka M."/>
            <person name="Yagi K."/>
            <person name="Yoshizaki F."/>
            <person name="Wada S."/>
            <person name="Zhang C."/>
            <person name="Hyatt P.D."/>
            <person name="Larimer F."/>
            <person name="Detter C."/>
            <person name="Doggett N."/>
            <person name="Glavina T."/>
            <person name="Hawkins T."/>
            <person name="Richardson P."/>
            <person name="Lucas S."/>
            <person name="Kohara Y."/>
            <person name="Levine M."/>
            <person name="Satoh N."/>
            <person name="Rokhsar D.S."/>
        </authorList>
    </citation>
    <scope>NUCLEOTIDE SEQUENCE [LARGE SCALE GENOMIC DNA]</scope>
</reference>
<organism evidence="11 12">
    <name type="scientific">Ciona intestinalis</name>
    <name type="common">Transparent sea squirt</name>
    <name type="synonym">Ascidia intestinalis</name>
    <dbReference type="NCBI Taxonomy" id="7719"/>
    <lineage>
        <taxon>Eukaryota</taxon>
        <taxon>Metazoa</taxon>
        <taxon>Chordata</taxon>
        <taxon>Tunicata</taxon>
        <taxon>Ascidiacea</taxon>
        <taxon>Phlebobranchia</taxon>
        <taxon>Cionidae</taxon>
        <taxon>Ciona</taxon>
    </lineage>
</organism>
<keyword evidence="12" id="KW-1185">Reference proteome</keyword>
<feature type="region of interest" description="Disordered" evidence="6">
    <location>
        <begin position="957"/>
        <end position="989"/>
    </location>
</feature>
<feature type="region of interest" description="Disordered" evidence="6">
    <location>
        <begin position="1047"/>
        <end position="1076"/>
    </location>
</feature>
<dbReference type="InParanoid" id="F6X6P0"/>
<evidence type="ECO:0000313" key="12">
    <source>
        <dbReference type="Proteomes" id="UP000008144"/>
    </source>
</evidence>
<dbReference type="GO" id="GO:0007399">
    <property type="term" value="P:nervous system development"/>
    <property type="evidence" value="ECO:0000318"/>
    <property type="project" value="GO_Central"/>
</dbReference>
<dbReference type="HOGENOM" id="CLU_277181_0_0_1"/>
<feature type="transmembrane region" description="Helical" evidence="7">
    <location>
        <begin position="1085"/>
        <end position="1107"/>
    </location>
</feature>
<evidence type="ECO:0008006" key="13">
    <source>
        <dbReference type="Google" id="ProtNLM"/>
    </source>
</evidence>
<evidence type="ECO:0000259" key="10">
    <source>
        <dbReference type="PROSITE" id="PS50825"/>
    </source>
</evidence>
<dbReference type="InterPro" id="IPR000742">
    <property type="entry name" value="EGF"/>
</dbReference>
<dbReference type="PROSITE" id="PS00021">
    <property type="entry name" value="KRINGLE_1"/>
    <property type="match status" value="1"/>
</dbReference>
<evidence type="ECO:0000256" key="6">
    <source>
        <dbReference type="SAM" id="MobiDB-lite"/>
    </source>
</evidence>
<keyword evidence="7" id="KW-1133">Transmembrane helix</keyword>
<feature type="compositionally biased region" description="Low complexity" evidence="6">
    <location>
        <begin position="1047"/>
        <end position="1062"/>
    </location>
</feature>
<reference evidence="11" key="3">
    <citation type="submission" date="2025-08" db="UniProtKB">
        <authorList>
            <consortium name="Ensembl"/>
        </authorList>
    </citation>
    <scope>IDENTIFICATION</scope>
</reference>
<dbReference type="Gene3D" id="2.120.10.30">
    <property type="entry name" value="TolB, C-terminal domain"/>
    <property type="match status" value="2"/>
</dbReference>